<feature type="compositionally biased region" description="Polar residues" evidence="1">
    <location>
        <begin position="1"/>
        <end position="19"/>
    </location>
</feature>
<evidence type="ECO:0000313" key="3">
    <source>
        <dbReference type="Proteomes" id="UP000663843"/>
    </source>
</evidence>
<reference evidence="2" key="1">
    <citation type="submission" date="2021-01" db="EMBL/GenBank/DDBJ databases">
        <authorList>
            <person name="Kaushik A."/>
        </authorList>
    </citation>
    <scope>NUCLEOTIDE SEQUENCE</scope>
    <source>
        <strain evidence="2">AG2-2IIIB</strain>
    </source>
</reference>
<accession>A0A8H2WT10</accession>
<name>A0A8H2WT10_9AGAM</name>
<protein>
    <submittedName>
        <fullName evidence="2">Uncharacterized protein</fullName>
    </submittedName>
</protein>
<dbReference type="Proteomes" id="UP000663843">
    <property type="component" value="Unassembled WGS sequence"/>
</dbReference>
<sequence length="59" mass="5954">MAETPTPQALLTDPNAQTTGTGGRLDTALLATLTMGTPTAPASTLGTRTTSAVPRATKR</sequence>
<dbReference type="EMBL" id="CAJMWT010001395">
    <property type="protein sequence ID" value="CAE6398408.1"/>
    <property type="molecule type" value="Genomic_DNA"/>
</dbReference>
<feature type="region of interest" description="Disordered" evidence="1">
    <location>
        <begin position="37"/>
        <end position="59"/>
    </location>
</feature>
<feature type="region of interest" description="Disordered" evidence="1">
    <location>
        <begin position="1"/>
        <end position="23"/>
    </location>
</feature>
<evidence type="ECO:0000256" key="1">
    <source>
        <dbReference type="SAM" id="MobiDB-lite"/>
    </source>
</evidence>
<organism evidence="2 3">
    <name type="scientific">Rhizoctonia solani</name>
    <dbReference type="NCBI Taxonomy" id="456999"/>
    <lineage>
        <taxon>Eukaryota</taxon>
        <taxon>Fungi</taxon>
        <taxon>Dikarya</taxon>
        <taxon>Basidiomycota</taxon>
        <taxon>Agaricomycotina</taxon>
        <taxon>Agaricomycetes</taxon>
        <taxon>Cantharellales</taxon>
        <taxon>Ceratobasidiaceae</taxon>
        <taxon>Rhizoctonia</taxon>
    </lineage>
</organism>
<dbReference type="AlphaFoldDB" id="A0A8H2WT10"/>
<gene>
    <name evidence="2" type="ORF">RDB_LOCUS34871</name>
</gene>
<proteinExistence type="predicted"/>
<feature type="compositionally biased region" description="Polar residues" evidence="1">
    <location>
        <begin position="37"/>
        <end position="52"/>
    </location>
</feature>
<comment type="caution">
    <text evidence="2">The sequence shown here is derived from an EMBL/GenBank/DDBJ whole genome shotgun (WGS) entry which is preliminary data.</text>
</comment>
<evidence type="ECO:0000313" key="2">
    <source>
        <dbReference type="EMBL" id="CAE6398408.1"/>
    </source>
</evidence>